<feature type="domain" description="S-adenosyl-l-methionine hydroxide adenosyltransferase C-terminal" evidence="4">
    <location>
        <begin position="213"/>
        <end position="293"/>
    </location>
</feature>
<reference evidence="5" key="1">
    <citation type="submission" date="2023-02" db="EMBL/GenBank/DDBJ databases">
        <title>Actinokineospora globicatena NBRC 15670.</title>
        <authorList>
            <person name="Ichikawa N."/>
            <person name="Sato H."/>
            <person name="Tonouchi N."/>
        </authorList>
    </citation>
    <scope>NUCLEOTIDE SEQUENCE</scope>
    <source>
        <strain evidence="5">NBRC 15670</strain>
    </source>
</reference>
<dbReference type="SUPFAM" id="SSF101852">
    <property type="entry name" value="Bacterial fluorinating enzyme, C-terminal domain"/>
    <property type="match status" value="1"/>
</dbReference>
<dbReference type="Pfam" id="PF20257">
    <property type="entry name" value="SAM_HAT_C"/>
    <property type="match status" value="1"/>
</dbReference>
<evidence type="ECO:0000256" key="2">
    <source>
        <dbReference type="ARBA" id="ARBA00024035"/>
    </source>
</evidence>
<dbReference type="Gene3D" id="3.40.50.10790">
    <property type="entry name" value="S-adenosyl-l-methionine hydroxide adenosyltransferase, N-terminal"/>
    <property type="match status" value="1"/>
</dbReference>
<comment type="caution">
    <text evidence="5">The sequence shown here is derived from an EMBL/GenBank/DDBJ whole genome shotgun (WGS) entry which is preliminary data.</text>
</comment>
<dbReference type="InterPro" id="IPR023227">
    <property type="entry name" value="SAM_OH_AdoTrfase_C_sf"/>
</dbReference>
<evidence type="ECO:0008006" key="7">
    <source>
        <dbReference type="Google" id="ProtNLM"/>
    </source>
</evidence>
<evidence type="ECO:0000259" key="4">
    <source>
        <dbReference type="Pfam" id="PF20257"/>
    </source>
</evidence>
<dbReference type="PANTHER" id="PTHR35092:SF1">
    <property type="entry name" value="CHLORINASE MJ1651"/>
    <property type="match status" value="1"/>
</dbReference>
<gene>
    <name evidence="5" type="ORF">Aglo03_31520</name>
</gene>
<dbReference type="EMBL" id="BSSD01000004">
    <property type="protein sequence ID" value="GLW92336.1"/>
    <property type="molecule type" value="Genomic_DNA"/>
</dbReference>
<name>A0A9W6QLP5_9PSEU</name>
<keyword evidence="6" id="KW-1185">Reference proteome</keyword>
<dbReference type="AlphaFoldDB" id="A0A9W6QLP5"/>
<dbReference type="SUPFAM" id="SSF102522">
    <property type="entry name" value="Bacterial fluorinating enzyme, N-terminal domain"/>
    <property type="match status" value="1"/>
</dbReference>
<dbReference type="InterPro" id="IPR023228">
    <property type="entry name" value="SAM_OH_AdoTrfase_N_sf"/>
</dbReference>
<comment type="similarity">
    <text evidence="2">Belongs to the SAM hydrolase / SAM-dependent halogenase family.</text>
</comment>
<dbReference type="Proteomes" id="UP001165042">
    <property type="component" value="Unassembled WGS sequence"/>
</dbReference>
<dbReference type="PANTHER" id="PTHR35092">
    <property type="entry name" value="CHLORINASE MJ1651"/>
    <property type="match status" value="1"/>
</dbReference>
<sequence>MVVVDGVQFADLARGDLRVILERGHVGAAYGFVPHTSDVGYDWVCFTTDYGRADGFPAVCEGVIARTAPHARVLHVSHEVPRQDVRSGADLLVRSVPYLPRAVHLAVVDPGVGTGRRPVAIVSPEGVLIGPDNGLLPSAAEVLGGAIAAYEIAEFHLAPVSATFHGRDIFAPAAAHVANGVNPSALGPAVDLDSLIRLPQPVTHTEPGRVTTEVLGADRFGNVQLAAKDLVADPGTVVHAQVGDRSLEAVVGRTFADARSGDAVVLLDSAGRVAIAVNGGSAAEILLPRPGDRAVLLLAAAPAPPARS</sequence>
<evidence type="ECO:0000259" key="3">
    <source>
        <dbReference type="Pfam" id="PF01887"/>
    </source>
</evidence>
<evidence type="ECO:0000313" key="5">
    <source>
        <dbReference type="EMBL" id="GLW92336.1"/>
    </source>
</evidence>
<dbReference type="Gene3D" id="2.40.30.90">
    <property type="entry name" value="Bacterial fluorinating enzyme like"/>
    <property type="match status" value="1"/>
</dbReference>
<organism evidence="5 6">
    <name type="scientific">Actinokineospora globicatena</name>
    <dbReference type="NCBI Taxonomy" id="103729"/>
    <lineage>
        <taxon>Bacteria</taxon>
        <taxon>Bacillati</taxon>
        <taxon>Actinomycetota</taxon>
        <taxon>Actinomycetes</taxon>
        <taxon>Pseudonocardiales</taxon>
        <taxon>Pseudonocardiaceae</taxon>
        <taxon>Actinokineospora</taxon>
    </lineage>
</organism>
<proteinExistence type="inferred from homology"/>
<evidence type="ECO:0000313" key="6">
    <source>
        <dbReference type="Proteomes" id="UP001165042"/>
    </source>
</evidence>
<feature type="domain" description="S-adenosyl-l-methionine hydroxide adenosyltransferase N-terminal" evidence="3">
    <location>
        <begin position="44"/>
        <end position="187"/>
    </location>
</feature>
<protein>
    <recommendedName>
        <fullName evidence="7">SAM-dependent chlorinase/fluorinase</fullName>
    </recommendedName>
</protein>
<keyword evidence="1" id="KW-0949">S-adenosyl-L-methionine</keyword>
<accession>A0A9W6QLP5</accession>
<dbReference type="InterPro" id="IPR046469">
    <property type="entry name" value="SAM_HAT_N"/>
</dbReference>
<dbReference type="Pfam" id="PF01887">
    <property type="entry name" value="SAM_HAT_N"/>
    <property type="match status" value="1"/>
</dbReference>
<dbReference type="InterPro" id="IPR002747">
    <property type="entry name" value="SAM_OH_AdoTrfase"/>
</dbReference>
<evidence type="ECO:0000256" key="1">
    <source>
        <dbReference type="ARBA" id="ARBA00022691"/>
    </source>
</evidence>
<dbReference type="InterPro" id="IPR046470">
    <property type="entry name" value="SAM_HAT_C"/>
</dbReference>